<gene>
    <name evidence="1" type="ORF">CFRA_00945</name>
</gene>
<dbReference type="OrthoDB" id="4808431at2"/>
<name>A0A1L7CQH3_9CORY</name>
<dbReference type="AlphaFoldDB" id="A0A1L7CQH3"/>
<protein>
    <recommendedName>
        <fullName evidence="3">CRISPR-associated protein</fullName>
    </recommendedName>
</protein>
<organism evidence="1 2">
    <name type="scientific">Corynebacterium frankenforstense DSM 45800</name>
    <dbReference type="NCBI Taxonomy" id="1437875"/>
    <lineage>
        <taxon>Bacteria</taxon>
        <taxon>Bacillati</taxon>
        <taxon>Actinomycetota</taxon>
        <taxon>Actinomycetes</taxon>
        <taxon>Mycobacteriales</taxon>
        <taxon>Corynebacteriaceae</taxon>
        <taxon>Corynebacterium</taxon>
    </lineage>
</organism>
<dbReference type="STRING" id="1437875.CFRA_00945"/>
<dbReference type="Gene3D" id="1.10.520.40">
    <property type="entry name" value="CRISPR-associated protein Cse2"/>
    <property type="match status" value="1"/>
</dbReference>
<reference evidence="1 2" key="1">
    <citation type="submission" date="2014-08" db="EMBL/GenBank/DDBJ databases">
        <title>Complete genome sequence of Corynebacterium frankenforstense ST18(T) (=DSM 45800(T)), isolated from raw cow milk.</title>
        <authorList>
            <person name="Ruckert C."/>
            <person name="Albersmeier A."/>
            <person name="Winkler A."/>
            <person name="Lipski A."/>
            <person name="Kalinowski J."/>
        </authorList>
    </citation>
    <scope>NUCLEOTIDE SEQUENCE [LARGE SCALE GENOMIC DNA]</scope>
    <source>
        <strain evidence="1 2">ST18</strain>
    </source>
</reference>
<dbReference type="InterPro" id="IPR038287">
    <property type="entry name" value="Cse2_sf"/>
</dbReference>
<dbReference type="EMBL" id="CP009247">
    <property type="protein sequence ID" value="APT88093.1"/>
    <property type="molecule type" value="Genomic_DNA"/>
</dbReference>
<accession>A0A1L7CQH3</accession>
<evidence type="ECO:0000313" key="2">
    <source>
        <dbReference type="Proteomes" id="UP000185434"/>
    </source>
</evidence>
<keyword evidence="2" id="KW-1185">Reference proteome</keyword>
<sequence>MPETQTHAEERASLAVAVGVTVNRLQNDYLSGGGRAPAARGVLAELRRGAGRPALSDPLALERVLGVMDPVLTENEVGTQDRPSPSEEAAYQALAFFALHMQSATAPVHVRGTSFATACGLLAARSESKSMKPRFDALLLARNPHSRLTHVRSLITLLRGQQIGFDYGAFARDLRALMNPRHRDGVLLRWGRDFALAPYRKNRRAENHPTA</sequence>
<evidence type="ECO:0000313" key="1">
    <source>
        <dbReference type="EMBL" id="APT88093.1"/>
    </source>
</evidence>
<dbReference type="KEGG" id="cfk:CFRA_00945"/>
<dbReference type="InterPro" id="IPR013382">
    <property type="entry name" value="CRISPR-assoc_prot_Cse2"/>
</dbReference>
<dbReference type="Pfam" id="PF09485">
    <property type="entry name" value="CRISPR_Cse2"/>
    <property type="match status" value="1"/>
</dbReference>
<proteinExistence type="predicted"/>
<dbReference type="CDD" id="cd09731">
    <property type="entry name" value="Cse2_I-E"/>
    <property type="match status" value="1"/>
</dbReference>
<dbReference type="NCBIfam" id="TIGR02548">
    <property type="entry name" value="casB_cse2"/>
    <property type="match status" value="1"/>
</dbReference>
<dbReference type="Proteomes" id="UP000185434">
    <property type="component" value="Chromosome"/>
</dbReference>
<evidence type="ECO:0008006" key="3">
    <source>
        <dbReference type="Google" id="ProtNLM"/>
    </source>
</evidence>